<reference evidence="2" key="2">
    <citation type="submission" date="2016-06" db="EMBL/GenBank/DDBJ databases">
        <title>The genome of a short-lived fish provides insights into sex chromosome evolution and the genetic control of aging.</title>
        <authorList>
            <person name="Reichwald K."/>
            <person name="Felder M."/>
            <person name="Petzold A."/>
            <person name="Koch P."/>
            <person name="Groth M."/>
            <person name="Platzer M."/>
        </authorList>
    </citation>
    <scope>NUCLEOTIDE SEQUENCE</scope>
    <source>
        <tissue evidence="2">Brain</tissue>
    </source>
</reference>
<keyword evidence="1" id="KW-0732">Signal</keyword>
<dbReference type="AlphaFoldDB" id="A0A1A7WY19"/>
<reference evidence="2" key="1">
    <citation type="submission" date="2016-05" db="EMBL/GenBank/DDBJ databases">
        <authorList>
            <person name="Lavstsen T."/>
            <person name="Jespersen J.S."/>
        </authorList>
    </citation>
    <scope>NUCLEOTIDE SEQUENCE</scope>
    <source>
        <tissue evidence="2">Brain</tissue>
    </source>
</reference>
<evidence type="ECO:0000256" key="1">
    <source>
        <dbReference type="SAM" id="SignalP"/>
    </source>
</evidence>
<gene>
    <name evidence="2" type="primary">Nfu_g_1_001660</name>
</gene>
<dbReference type="EMBL" id="HADW01009417">
    <property type="protein sequence ID" value="SBP10817.1"/>
    <property type="molecule type" value="Transcribed_RNA"/>
</dbReference>
<evidence type="ECO:0000313" key="2">
    <source>
        <dbReference type="EMBL" id="SBP10817.1"/>
    </source>
</evidence>
<feature type="chain" id="PRO_5008362669" evidence="1">
    <location>
        <begin position="17"/>
        <end position="60"/>
    </location>
</feature>
<name>A0A1A7WY19_9TELE</name>
<feature type="non-terminal residue" evidence="2">
    <location>
        <position position="60"/>
    </location>
</feature>
<organism evidence="2">
    <name type="scientific">Iconisemion striatum</name>
    <dbReference type="NCBI Taxonomy" id="60296"/>
    <lineage>
        <taxon>Eukaryota</taxon>
        <taxon>Metazoa</taxon>
        <taxon>Chordata</taxon>
        <taxon>Craniata</taxon>
        <taxon>Vertebrata</taxon>
        <taxon>Euteleostomi</taxon>
        <taxon>Actinopterygii</taxon>
        <taxon>Neopterygii</taxon>
        <taxon>Teleostei</taxon>
        <taxon>Neoteleostei</taxon>
        <taxon>Acanthomorphata</taxon>
        <taxon>Ovalentaria</taxon>
        <taxon>Atherinomorphae</taxon>
        <taxon>Cyprinodontiformes</taxon>
        <taxon>Nothobranchiidae</taxon>
        <taxon>Iconisemion</taxon>
    </lineage>
</organism>
<accession>A0A1A7WY19</accession>
<protein>
    <submittedName>
        <fullName evidence="2">Uncharacterized protein</fullName>
    </submittedName>
</protein>
<sequence>MFFITVLFLLGKVAFALRADSKPTCEMVYNRGPEGQCPISLTWVSQHTDQAYSECITFKV</sequence>
<feature type="signal peptide" evidence="1">
    <location>
        <begin position="1"/>
        <end position="16"/>
    </location>
</feature>
<proteinExistence type="predicted"/>